<sequence length="165" mass="18357">MTAPLSPQERKVVDLIAGMDDPEKLRKLIVNARRQKSSAVEAAAFERLCFVQPEATPGTVEHDVWQSIHALEEMLLEERGKTVRLSRTRQKIARDGEAKTASDLTLKRDASAGFQDLISRGHPELTFEAVALRHPKTFDEDVLTAARDRLTEAGIDPDQFQPGGK</sequence>
<protein>
    <submittedName>
        <fullName evidence="2">Uncharacterized protein</fullName>
    </submittedName>
</protein>
<dbReference type="EMBL" id="QGDJ01000002">
    <property type="protein sequence ID" value="PWJ21250.1"/>
    <property type="molecule type" value="Genomic_DNA"/>
</dbReference>
<proteinExistence type="predicted"/>
<evidence type="ECO:0000313" key="4">
    <source>
        <dbReference type="Proteomes" id="UP000251571"/>
    </source>
</evidence>
<dbReference type="AlphaFoldDB" id="A0A2Y9ABK0"/>
<organism evidence="2 4">
    <name type="scientific">Jannaschia seohaensis</name>
    <dbReference type="NCBI Taxonomy" id="475081"/>
    <lineage>
        <taxon>Bacteria</taxon>
        <taxon>Pseudomonadati</taxon>
        <taxon>Pseudomonadota</taxon>
        <taxon>Alphaproteobacteria</taxon>
        <taxon>Rhodobacterales</taxon>
        <taxon>Roseobacteraceae</taxon>
        <taxon>Jannaschia</taxon>
    </lineage>
</organism>
<dbReference type="Proteomes" id="UP000251571">
    <property type="component" value="Unassembled WGS sequence"/>
</dbReference>
<dbReference type="EMBL" id="UETC01000002">
    <property type="protein sequence ID" value="SSA41660.1"/>
    <property type="molecule type" value="Genomic_DNA"/>
</dbReference>
<evidence type="ECO:0000313" key="2">
    <source>
        <dbReference type="EMBL" id="SSA41660.1"/>
    </source>
</evidence>
<dbReference type="RefSeq" id="WP_245947301.1">
    <property type="nucleotide sequence ID" value="NZ_QGDJ01000002.1"/>
</dbReference>
<accession>A0A2Y9ABK0</accession>
<name>A0A2Y9ABK0_9RHOB</name>
<keyword evidence="3" id="KW-1185">Reference proteome</keyword>
<reference evidence="2 4" key="1">
    <citation type="submission" date="2016-10" db="EMBL/GenBank/DDBJ databases">
        <authorList>
            <person name="Cai Z."/>
        </authorList>
    </citation>
    <scope>NUCLEOTIDE SEQUENCE [LARGE SCALE GENOMIC DNA]</scope>
    <source>
        <strain evidence="2 4">DSM 25227</strain>
    </source>
</reference>
<dbReference type="Proteomes" id="UP000245839">
    <property type="component" value="Unassembled WGS sequence"/>
</dbReference>
<gene>
    <name evidence="1" type="ORF">BCF38_102500</name>
    <name evidence="2" type="ORF">SAMN05421539_102500</name>
</gene>
<reference evidence="1 3" key="2">
    <citation type="submission" date="2018-03" db="EMBL/GenBank/DDBJ databases">
        <title>Genomic Encyclopedia of Archaeal and Bacterial Type Strains, Phase II (KMG-II): from individual species to whole genera.</title>
        <authorList>
            <person name="Goeker M."/>
        </authorList>
    </citation>
    <scope>NUCLEOTIDE SEQUENCE [LARGE SCALE GENOMIC DNA]</scope>
    <source>
        <strain evidence="1 3">DSM 25227</strain>
    </source>
</reference>
<evidence type="ECO:0000313" key="1">
    <source>
        <dbReference type="EMBL" id="PWJ21250.1"/>
    </source>
</evidence>
<evidence type="ECO:0000313" key="3">
    <source>
        <dbReference type="Proteomes" id="UP000245839"/>
    </source>
</evidence>